<dbReference type="EMBL" id="UIVS01000003">
    <property type="protein sequence ID" value="SVP93021.1"/>
    <property type="molecule type" value="Genomic_DNA"/>
</dbReference>
<organism evidence="2">
    <name type="scientific">Theileria annulata</name>
    <dbReference type="NCBI Taxonomy" id="5874"/>
    <lineage>
        <taxon>Eukaryota</taxon>
        <taxon>Sar</taxon>
        <taxon>Alveolata</taxon>
        <taxon>Apicomplexa</taxon>
        <taxon>Aconoidasida</taxon>
        <taxon>Piroplasmida</taxon>
        <taxon>Theileriidae</taxon>
        <taxon>Theileria</taxon>
    </lineage>
</organism>
<protein>
    <submittedName>
        <fullName evidence="2">Uncharacterized protein</fullName>
    </submittedName>
</protein>
<dbReference type="AlphaFoldDB" id="A0A3B0MVP9"/>
<accession>A0A3B0MVP9</accession>
<evidence type="ECO:0000313" key="1">
    <source>
        <dbReference type="EMBL" id="SVP93021.1"/>
    </source>
</evidence>
<dbReference type="VEuPathDB" id="PiroplasmaDB:TA17765"/>
<reference evidence="2" key="1">
    <citation type="submission" date="2018-07" db="EMBL/GenBank/DDBJ databases">
        <authorList>
            <person name="Quirk P.G."/>
            <person name="Krulwich T.A."/>
        </authorList>
    </citation>
    <scope>NUCLEOTIDE SEQUENCE</scope>
    <source>
        <strain evidence="2">Anand</strain>
    </source>
</reference>
<gene>
    <name evidence="2" type="ORF">TAT_000282000</name>
    <name evidence="1" type="ORF">TAV_000282100</name>
</gene>
<dbReference type="EMBL" id="UIVT01000003">
    <property type="protein sequence ID" value="SVP93825.1"/>
    <property type="molecule type" value="Genomic_DNA"/>
</dbReference>
<sequence length="283" mass="33222">MQSSVKYIYPKIWRIPKDYISKCNLKTELYENKNCKDHILNVICGSHLLHFSPYDSALILDLLTDKLDNNTKVSSLKSSGSIKCKSHSLYKPAIKRIVDSVVNYRTELFPYFYRRFSELHEKTALTSLVSTILDTNSLKSYNLNVLIDLSYLTSYHIPANCFNNSELENTNEEYKLYSRFYSELLENLTNLLSKNRNSLNKVLVYKLFNCYLVTELLKNDSWESQYLIRIYSSLFKLELLDSEKKNLIYRCIELIIYQLSTKDLKLILSISSKLNDKYILQII</sequence>
<name>A0A3B0MVP9_THEAN</name>
<proteinExistence type="predicted"/>
<evidence type="ECO:0000313" key="2">
    <source>
        <dbReference type="EMBL" id="SVP93825.1"/>
    </source>
</evidence>